<dbReference type="InterPro" id="IPR011047">
    <property type="entry name" value="Quinoprotein_ADH-like_sf"/>
</dbReference>
<dbReference type="InParanoid" id="A0A1J7ICG4"/>
<accession>A0A1J7ICG4</accession>
<organism evidence="2 3">
    <name type="scientific">Coniochaeta ligniaria NRRL 30616</name>
    <dbReference type="NCBI Taxonomy" id="1408157"/>
    <lineage>
        <taxon>Eukaryota</taxon>
        <taxon>Fungi</taxon>
        <taxon>Dikarya</taxon>
        <taxon>Ascomycota</taxon>
        <taxon>Pezizomycotina</taxon>
        <taxon>Sordariomycetes</taxon>
        <taxon>Sordariomycetidae</taxon>
        <taxon>Coniochaetales</taxon>
        <taxon>Coniochaetaceae</taxon>
        <taxon>Coniochaeta</taxon>
    </lineage>
</organism>
<feature type="chain" id="PRO_5013380760" evidence="1">
    <location>
        <begin position="22"/>
        <end position="522"/>
    </location>
</feature>
<feature type="signal peptide" evidence="1">
    <location>
        <begin position="1"/>
        <end position="21"/>
    </location>
</feature>
<keyword evidence="3" id="KW-1185">Reference proteome</keyword>
<evidence type="ECO:0000313" key="3">
    <source>
        <dbReference type="Proteomes" id="UP000182658"/>
    </source>
</evidence>
<dbReference type="OrthoDB" id="416253at2759"/>
<dbReference type="PANTHER" id="PTHR32303">
    <property type="entry name" value="QUINOPROTEIN ALCOHOL DEHYDROGENASE (CYTOCHROME C)"/>
    <property type="match status" value="1"/>
</dbReference>
<dbReference type="Proteomes" id="UP000182658">
    <property type="component" value="Unassembled WGS sequence"/>
</dbReference>
<name>A0A1J7ICG4_9PEZI</name>
<protein>
    <submittedName>
        <fullName evidence="2">Quino protein alcohol dehydrogenase-like protein</fullName>
    </submittedName>
</protein>
<evidence type="ECO:0000313" key="2">
    <source>
        <dbReference type="EMBL" id="OIW25399.1"/>
    </source>
</evidence>
<sequence>MSYIAFYVLLILHIAVSVTDAFTSSSGKANDEWTGWGGSLYNNRASSSEYVSSSTMKNVTVHCQIPHVGGVSATPTISNGVAFYPTWGGTFVALDYDKCQVKWEINVTAIIVNFKQPTPFQLALTTVPFIAGLFASRTSPQIDKQTNVLYFATQLNALVVAVDVDTGALLGFTQINPHPGAVATLSPTLYENILYAGVASAEELAAGSVPGYKCCSFVGNAVALKFDRHTGRFKTVWNLSMLPTGSSTGKYSNGSDWSGVGVWGSQPAIDPVRRRVFFATGNVYTAPEAFLNCTDDRFSPTTAQNTSCLPPRVWQNAVLAVDLLTGKVAWVKRFGPLDVWVLACGIGGVVTDLVSCPGTPGPDYDFGMAPTFVPGEGKNSKDVLTIGQKSGYLYSLAADTGEIQWATATSPGGVVGGLSWGIATDDRRVYFTGINSGTKPWTLQPGNNTVVNNSVWGAASLTDGKLLWETPGSGKVLLEYPLKGTFRGGVAVQDRYVLFGTGYKGLDGFLYVLKVSPVFGPR</sequence>
<dbReference type="STRING" id="1408157.A0A1J7ICG4"/>
<evidence type="ECO:0000256" key="1">
    <source>
        <dbReference type="SAM" id="SignalP"/>
    </source>
</evidence>
<dbReference type="PANTHER" id="PTHR32303:SF10">
    <property type="entry name" value="OUTER MEMBRANE PROTEIN ASSEMBLY FACTOR BAMB"/>
    <property type="match status" value="1"/>
</dbReference>
<dbReference type="EMBL" id="KV875102">
    <property type="protein sequence ID" value="OIW25399.1"/>
    <property type="molecule type" value="Genomic_DNA"/>
</dbReference>
<keyword evidence="1" id="KW-0732">Signal</keyword>
<reference evidence="2 3" key="1">
    <citation type="submission" date="2016-10" db="EMBL/GenBank/DDBJ databases">
        <title>Draft genome sequence of Coniochaeta ligniaria NRRL30616, a lignocellulolytic fungus for bioabatement of inhibitors in plant biomass hydrolysates.</title>
        <authorList>
            <consortium name="DOE Joint Genome Institute"/>
            <person name="Jimenez D.J."/>
            <person name="Hector R.E."/>
            <person name="Riley R."/>
            <person name="Sun H."/>
            <person name="Grigoriev I.V."/>
            <person name="Van Elsas J.D."/>
            <person name="Nichols N.N."/>
        </authorList>
    </citation>
    <scope>NUCLEOTIDE SEQUENCE [LARGE SCALE GENOMIC DNA]</scope>
    <source>
        <strain evidence="2 3">NRRL 30616</strain>
    </source>
</reference>
<dbReference type="Gene3D" id="2.140.10.10">
    <property type="entry name" value="Quinoprotein alcohol dehydrogenase-like superfamily"/>
    <property type="match status" value="1"/>
</dbReference>
<dbReference type="SUPFAM" id="SSF50998">
    <property type="entry name" value="Quinoprotein alcohol dehydrogenase-like"/>
    <property type="match status" value="1"/>
</dbReference>
<proteinExistence type="predicted"/>
<gene>
    <name evidence="2" type="ORF">CONLIGDRAFT_691387</name>
</gene>
<dbReference type="AlphaFoldDB" id="A0A1J7ICG4"/>